<dbReference type="Gene3D" id="3.20.20.70">
    <property type="entry name" value="Aldolase class I"/>
    <property type="match status" value="1"/>
</dbReference>
<evidence type="ECO:0000256" key="2">
    <source>
        <dbReference type="ARBA" id="ARBA00022723"/>
    </source>
</evidence>
<dbReference type="PANTHER" id="PTHR42738">
    <property type="entry name" value="HYDROXYMETHYLGLUTARYL-COA LYASE"/>
    <property type="match status" value="1"/>
</dbReference>
<evidence type="ECO:0000256" key="1">
    <source>
        <dbReference type="ARBA" id="ARBA00009405"/>
    </source>
</evidence>
<dbReference type="GO" id="GO:0006552">
    <property type="term" value="P:L-leucine catabolic process"/>
    <property type="evidence" value="ECO:0007669"/>
    <property type="project" value="TreeGrafter"/>
</dbReference>
<keyword evidence="2" id="KW-0479">Metal-binding</keyword>
<dbReference type="AlphaFoldDB" id="A0A932HY94"/>
<evidence type="ECO:0000256" key="3">
    <source>
        <dbReference type="ARBA" id="ARBA00023239"/>
    </source>
</evidence>
<dbReference type="NCBIfam" id="NF004283">
    <property type="entry name" value="PRK05692.1"/>
    <property type="match status" value="1"/>
</dbReference>
<reference evidence="5" key="1">
    <citation type="submission" date="2020-07" db="EMBL/GenBank/DDBJ databases">
        <title>Huge and variable diversity of episymbiotic CPR bacteria and DPANN archaea in groundwater ecosystems.</title>
        <authorList>
            <person name="He C.Y."/>
            <person name="Keren R."/>
            <person name="Whittaker M."/>
            <person name="Farag I.F."/>
            <person name="Doudna J."/>
            <person name="Cate J.H.D."/>
            <person name="Banfield J.F."/>
        </authorList>
    </citation>
    <scope>NUCLEOTIDE SEQUENCE</scope>
    <source>
        <strain evidence="5">NC_groundwater_763_Ag_S-0.2um_68_21</strain>
    </source>
</reference>
<accession>A0A932HY94</accession>
<comment type="caution">
    <text evidence="5">The sequence shown here is derived from an EMBL/GenBank/DDBJ whole genome shotgun (WGS) entry which is preliminary data.</text>
</comment>
<dbReference type="InterPro" id="IPR013785">
    <property type="entry name" value="Aldolase_TIM"/>
</dbReference>
<dbReference type="PANTHER" id="PTHR42738:SF7">
    <property type="entry name" value="HYDROXYMETHYLGLUTARYL-COA LYASE"/>
    <property type="match status" value="1"/>
</dbReference>
<dbReference type="Pfam" id="PF00682">
    <property type="entry name" value="HMGL-like"/>
    <property type="match status" value="1"/>
</dbReference>
<keyword evidence="3 5" id="KW-0456">Lyase</keyword>
<evidence type="ECO:0000313" key="6">
    <source>
        <dbReference type="Proteomes" id="UP000782312"/>
    </source>
</evidence>
<dbReference type="Proteomes" id="UP000782312">
    <property type="component" value="Unassembled WGS sequence"/>
</dbReference>
<dbReference type="CDD" id="cd07938">
    <property type="entry name" value="DRE_TIM_HMGL"/>
    <property type="match status" value="1"/>
</dbReference>
<comment type="similarity">
    <text evidence="1">Belongs to the HMG-CoA lyase family.</text>
</comment>
<dbReference type="FunFam" id="3.20.20.70:FF:000071">
    <property type="entry name" value="Hydroxymethylglutaryl-CoA lyase"/>
    <property type="match status" value="1"/>
</dbReference>
<dbReference type="GO" id="GO:0046872">
    <property type="term" value="F:metal ion binding"/>
    <property type="evidence" value="ECO:0007669"/>
    <property type="project" value="UniProtKB-KW"/>
</dbReference>
<evidence type="ECO:0000313" key="5">
    <source>
        <dbReference type="EMBL" id="MBI3127253.1"/>
    </source>
</evidence>
<dbReference type="PROSITE" id="PS50991">
    <property type="entry name" value="PYR_CT"/>
    <property type="match status" value="1"/>
</dbReference>
<dbReference type="GO" id="GO:0004419">
    <property type="term" value="F:hydroxymethylglutaryl-CoA lyase activity"/>
    <property type="evidence" value="ECO:0007669"/>
    <property type="project" value="TreeGrafter"/>
</dbReference>
<name>A0A932HY94_UNCTE</name>
<dbReference type="InterPro" id="IPR000891">
    <property type="entry name" value="PYR_CT"/>
</dbReference>
<evidence type="ECO:0000259" key="4">
    <source>
        <dbReference type="PROSITE" id="PS50991"/>
    </source>
</evidence>
<dbReference type="EMBL" id="JACPUR010000017">
    <property type="protein sequence ID" value="MBI3127253.1"/>
    <property type="molecule type" value="Genomic_DNA"/>
</dbReference>
<feature type="domain" description="Pyruvate carboxyltransferase" evidence="4">
    <location>
        <begin position="7"/>
        <end position="274"/>
    </location>
</feature>
<sequence>MTLPPRATIIEVGPRDGLQIEKQQIPTEAKVRLVDLLSAAGVPRIEVTSFVHPKHVPQMADAEEVLARIERQPGTAYEALVPNVRGMERALRCKVDRIVLFVAASEAFNRKNLRAGREEMLAAAREVARMAREARLPARGGVVTAFGCPYEGRVPLDAVERVAGAYLEMGCEEVTLADTVGVTNPAAVRRMLEHLKGRFPEARFGLHFHNTRGSGLANVLAGLEAGAESFDASAGGMGGCPFAPRASGNIATEDTVNMLHEMGVETGIGLPRLLEAVALAESLLGRQLPGQLLHAGIMNWDQPAA</sequence>
<protein>
    <submittedName>
        <fullName evidence="5">Hydroxymethylglutaryl-CoA lyase</fullName>
    </submittedName>
</protein>
<organism evidence="5 6">
    <name type="scientific">Tectimicrobiota bacterium</name>
    <dbReference type="NCBI Taxonomy" id="2528274"/>
    <lineage>
        <taxon>Bacteria</taxon>
        <taxon>Pseudomonadati</taxon>
        <taxon>Nitrospinota/Tectimicrobiota group</taxon>
        <taxon>Candidatus Tectimicrobiota</taxon>
    </lineage>
</organism>
<dbReference type="SUPFAM" id="SSF51569">
    <property type="entry name" value="Aldolase"/>
    <property type="match status" value="1"/>
</dbReference>
<gene>
    <name evidence="5" type="ORF">HYZ11_06585</name>
</gene>
<proteinExistence type="inferred from homology"/>
<dbReference type="GO" id="GO:0046951">
    <property type="term" value="P:ketone body biosynthetic process"/>
    <property type="evidence" value="ECO:0007669"/>
    <property type="project" value="TreeGrafter"/>
</dbReference>
<dbReference type="InterPro" id="IPR043594">
    <property type="entry name" value="HMGL"/>
</dbReference>